<dbReference type="Gene3D" id="1.10.510.10">
    <property type="entry name" value="Transferase(Phosphotransferase) domain 1"/>
    <property type="match status" value="1"/>
</dbReference>
<dbReference type="PROSITE" id="PS00108">
    <property type="entry name" value="PROTEIN_KINASE_ST"/>
    <property type="match status" value="1"/>
</dbReference>
<feature type="region of interest" description="Disordered" evidence="8">
    <location>
        <begin position="272"/>
        <end position="339"/>
    </location>
</feature>
<feature type="compositionally biased region" description="Low complexity" evidence="8">
    <location>
        <begin position="374"/>
        <end position="389"/>
    </location>
</feature>
<gene>
    <name evidence="11" type="ORF">K1Y72_30745</name>
</gene>
<keyword evidence="4 7" id="KW-0547">Nucleotide-binding</keyword>
<evidence type="ECO:0000256" key="6">
    <source>
        <dbReference type="ARBA" id="ARBA00022840"/>
    </source>
</evidence>
<evidence type="ECO:0000313" key="11">
    <source>
        <dbReference type="EMBL" id="MBW8486782.1"/>
    </source>
</evidence>
<evidence type="ECO:0000313" key="12">
    <source>
        <dbReference type="Proteomes" id="UP000774570"/>
    </source>
</evidence>
<evidence type="ECO:0000256" key="5">
    <source>
        <dbReference type="ARBA" id="ARBA00022777"/>
    </source>
</evidence>
<comment type="caution">
    <text evidence="11">The sequence shown here is derived from an EMBL/GenBank/DDBJ whole genome shotgun (WGS) entry which is preliminary data.</text>
</comment>
<protein>
    <recommendedName>
        <fullName evidence="1">non-specific serine/threonine protein kinase</fullName>
        <ecNumber evidence="1">2.7.11.1</ecNumber>
    </recommendedName>
</protein>
<evidence type="ECO:0000256" key="2">
    <source>
        <dbReference type="ARBA" id="ARBA00022527"/>
    </source>
</evidence>
<dbReference type="PANTHER" id="PTHR43289">
    <property type="entry name" value="MITOGEN-ACTIVATED PROTEIN KINASE KINASE KINASE 20-RELATED"/>
    <property type="match status" value="1"/>
</dbReference>
<organism evidence="11 12">
    <name type="scientific">Actinomadura parmotrematis</name>
    <dbReference type="NCBI Taxonomy" id="2864039"/>
    <lineage>
        <taxon>Bacteria</taxon>
        <taxon>Bacillati</taxon>
        <taxon>Actinomycetota</taxon>
        <taxon>Actinomycetes</taxon>
        <taxon>Streptosporangiales</taxon>
        <taxon>Thermomonosporaceae</taxon>
        <taxon>Actinomadura</taxon>
    </lineage>
</organism>
<dbReference type="SUPFAM" id="SSF56112">
    <property type="entry name" value="Protein kinase-like (PK-like)"/>
    <property type="match status" value="1"/>
</dbReference>
<dbReference type="InterPro" id="IPR000719">
    <property type="entry name" value="Prot_kinase_dom"/>
</dbReference>
<keyword evidence="2 11" id="KW-0723">Serine/threonine-protein kinase</keyword>
<dbReference type="EC" id="2.7.11.1" evidence="1"/>
<evidence type="ECO:0000256" key="1">
    <source>
        <dbReference type="ARBA" id="ARBA00012513"/>
    </source>
</evidence>
<proteinExistence type="predicted"/>
<dbReference type="CDD" id="cd14014">
    <property type="entry name" value="STKc_PknB_like"/>
    <property type="match status" value="1"/>
</dbReference>
<dbReference type="GO" id="GO:0004674">
    <property type="term" value="F:protein serine/threonine kinase activity"/>
    <property type="evidence" value="ECO:0007669"/>
    <property type="project" value="UniProtKB-KW"/>
</dbReference>
<sequence>MAGREGDLINGRYRLAEPVGRGGMGTVWRGRDEMLHREVAVKLLEVPAGVDAETRGTLAARTVREARTAARLSHPGIITVFDVTEDAGSPVIVMELVRGRSLAETIAREGPLPPHRAARLGLDLVDALREAHAAGVVHRDLKPGNVLLTERRTVITDFGLSTLAGDVRLTQAGTMLGTPAYMAPEQADGRPTGPPTDLWGLGATLYAAVEGRPPYQGTEFVTIVSALLTRPPDPAPHAGALAPVLAALLQREPGARPSLDRAQELLEHALREPAPEPAVPASGPLAGHADAGHYPTATMTAAPPPTLPPSATPSPFPFQAGGPPPPPWGGGPPVQDRPSRARWPLAAAAAVVLLALVAGAVLLLVKRGGDGGRAAASASPAPSSTLPSPVLGPTGVPSGSPTVPAGYRTYQDATLHYSAAVPQDWQIAWDSQNSERKFTDNTGRSIYISASTREPVAASNAMESTFRGTPASWTGYQRLYLGRVAYGTSACDLEYTVTDKGAANSAFHQLNRTFTLPGGGYAVNMSTHPEDWAGSRTIFETFFATLRTT</sequence>
<keyword evidence="5 11" id="KW-0418">Kinase</keyword>
<keyword evidence="3" id="KW-0808">Transferase</keyword>
<accession>A0ABS7G282</accession>
<reference evidence="11 12" key="1">
    <citation type="submission" date="2021-07" db="EMBL/GenBank/DDBJ databases">
        <title>Actinomadura sp. PM05-2 isolated from lichen.</title>
        <authorList>
            <person name="Somphong A."/>
            <person name="Phongsopitanun W."/>
            <person name="Tanasupawat S."/>
            <person name="Peongsungnone V."/>
        </authorList>
    </citation>
    <scope>NUCLEOTIDE SEQUENCE [LARGE SCALE GENOMIC DNA]</scope>
    <source>
        <strain evidence="11 12">PM05-2</strain>
    </source>
</reference>
<evidence type="ECO:0000256" key="3">
    <source>
        <dbReference type="ARBA" id="ARBA00022679"/>
    </source>
</evidence>
<keyword evidence="9" id="KW-1133">Transmembrane helix</keyword>
<dbReference type="EMBL" id="JAIBOA010000026">
    <property type="protein sequence ID" value="MBW8486782.1"/>
    <property type="molecule type" value="Genomic_DNA"/>
</dbReference>
<keyword evidence="9" id="KW-0472">Membrane</keyword>
<dbReference type="InterPro" id="IPR011009">
    <property type="entry name" value="Kinase-like_dom_sf"/>
</dbReference>
<evidence type="ECO:0000259" key="10">
    <source>
        <dbReference type="PROSITE" id="PS50011"/>
    </source>
</evidence>
<evidence type="ECO:0000256" key="9">
    <source>
        <dbReference type="SAM" id="Phobius"/>
    </source>
</evidence>
<feature type="transmembrane region" description="Helical" evidence="9">
    <location>
        <begin position="343"/>
        <end position="365"/>
    </location>
</feature>
<feature type="domain" description="Protein kinase" evidence="10">
    <location>
        <begin position="13"/>
        <end position="271"/>
    </location>
</feature>
<dbReference type="Pfam" id="PF00069">
    <property type="entry name" value="Pkinase"/>
    <property type="match status" value="1"/>
</dbReference>
<feature type="binding site" evidence="7">
    <location>
        <position position="42"/>
    </location>
    <ligand>
        <name>ATP</name>
        <dbReference type="ChEBI" id="CHEBI:30616"/>
    </ligand>
</feature>
<dbReference type="PROSITE" id="PS00107">
    <property type="entry name" value="PROTEIN_KINASE_ATP"/>
    <property type="match status" value="1"/>
</dbReference>
<keyword evidence="6 7" id="KW-0067">ATP-binding</keyword>
<evidence type="ECO:0000256" key="7">
    <source>
        <dbReference type="PROSITE-ProRule" id="PRU10141"/>
    </source>
</evidence>
<dbReference type="Proteomes" id="UP000774570">
    <property type="component" value="Unassembled WGS sequence"/>
</dbReference>
<dbReference type="InterPro" id="IPR017441">
    <property type="entry name" value="Protein_kinase_ATP_BS"/>
</dbReference>
<dbReference type="InterPro" id="IPR008271">
    <property type="entry name" value="Ser/Thr_kinase_AS"/>
</dbReference>
<keyword evidence="12" id="KW-1185">Reference proteome</keyword>
<dbReference type="PROSITE" id="PS50011">
    <property type="entry name" value="PROTEIN_KINASE_DOM"/>
    <property type="match status" value="1"/>
</dbReference>
<dbReference type="PANTHER" id="PTHR43289:SF6">
    <property type="entry name" value="SERINE_THREONINE-PROTEIN KINASE NEKL-3"/>
    <property type="match status" value="1"/>
</dbReference>
<evidence type="ECO:0000256" key="8">
    <source>
        <dbReference type="SAM" id="MobiDB-lite"/>
    </source>
</evidence>
<dbReference type="Gene3D" id="3.30.200.20">
    <property type="entry name" value="Phosphorylase Kinase, domain 1"/>
    <property type="match status" value="1"/>
</dbReference>
<feature type="compositionally biased region" description="Pro residues" evidence="8">
    <location>
        <begin position="302"/>
        <end position="330"/>
    </location>
</feature>
<name>A0ABS7G282_9ACTN</name>
<dbReference type="SMART" id="SM00220">
    <property type="entry name" value="S_TKc"/>
    <property type="match status" value="1"/>
</dbReference>
<evidence type="ECO:0000256" key="4">
    <source>
        <dbReference type="ARBA" id="ARBA00022741"/>
    </source>
</evidence>
<feature type="region of interest" description="Disordered" evidence="8">
    <location>
        <begin position="371"/>
        <end position="400"/>
    </location>
</feature>
<dbReference type="RefSeq" id="WP_220170018.1">
    <property type="nucleotide sequence ID" value="NZ_JAIBOA010000026.1"/>
</dbReference>
<keyword evidence="9" id="KW-0812">Transmembrane</keyword>